<dbReference type="SUPFAM" id="SSF55729">
    <property type="entry name" value="Acyl-CoA N-acyltransferases (Nat)"/>
    <property type="match status" value="1"/>
</dbReference>
<dbReference type="Gene3D" id="3.40.630.30">
    <property type="match status" value="1"/>
</dbReference>
<evidence type="ECO:0000313" key="3">
    <source>
        <dbReference type="EMBL" id="CAD9282700.1"/>
    </source>
</evidence>
<dbReference type="EMBL" id="HBGK01022593">
    <property type="protein sequence ID" value="CAD9282700.1"/>
    <property type="molecule type" value="Transcribed_RNA"/>
</dbReference>
<keyword evidence="1" id="KW-0732">Signal</keyword>
<dbReference type="PROSITE" id="PS51186">
    <property type="entry name" value="GNAT"/>
    <property type="match status" value="1"/>
</dbReference>
<name>A0A7S1UZ18_9STRA</name>
<sequence>MTSIVGMLLLAVGALAFSSSAFHVPSVTQSHHRYHQRTKRPAFWWTRAKYGSSSSRGSTLVAATTTTTDPGTISLVECEGSPDDIMDAATHMVDCFWLNSPQSLLVSADDGATVDSNVRANLVDHQAQDLTEQFGERLGKRQLDTTLIKAVMMADEGTVGMVCVDVRLMDESSSSIPQILGAVQSEQMLKNTVASLGPKQRRQYKDASAQEIAKQLLPPTLVPIVLLSNLSVSPKARRVGLAQRLCEDAERVAKSWGYTELHLKVEAGNEAARSLYETKMKFVQQAVLKDEAAIRVDGDTFVEVQADTLLLSKKL</sequence>
<protein>
    <recommendedName>
        <fullName evidence="2">N-acetyltransferase domain-containing protein</fullName>
    </recommendedName>
</protein>
<dbReference type="InterPro" id="IPR016181">
    <property type="entry name" value="Acyl_CoA_acyltransferase"/>
</dbReference>
<dbReference type="Pfam" id="PF00583">
    <property type="entry name" value="Acetyltransf_1"/>
    <property type="match status" value="1"/>
</dbReference>
<feature type="chain" id="PRO_5031247689" description="N-acetyltransferase domain-containing protein" evidence="1">
    <location>
        <begin position="17"/>
        <end position="315"/>
    </location>
</feature>
<evidence type="ECO:0000259" key="2">
    <source>
        <dbReference type="PROSITE" id="PS51186"/>
    </source>
</evidence>
<dbReference type="InterPro" id="IPR000182">
    <property type="entry name" value="GNAT_dom"/>
</dbReference>
<dbReference type="PANTHER" id="PTHR42919">
    <property type="entry name" value="N-ALPHA-ACETYLTRANSFERASE"/>
    <property type="match status" value="1"/>
</dbReference>
<dbReference type="AlphaFoldDB" id="A0A7S1UZ18"/>
<dbReference type="GO" id="GO:0007064">
    <property type="term" value="P:mitotic sister chromatid cohesion"/>
    <property type="evidence" value="ECO:0007669"/>
    <property type="project" value="TreeGrafter"/>
</dbReference>
<dbReference type="GO" id="GO:0031415">
    <property type="term" value="C:NatA complex"/>
    <property type="evidence" value="ECO:0007669"/>
    <property type="project" value="TreeGrafter"/>
</dbReference>
<evidence type="ECO:0000256" key="1">
    <source>
        <dbReference type="SAM" id="SignalP"/>
    </source>
</evidence>
<feature type="signal peptide" evidence="1">
    <location>
        <begin position="1"/>
        <end position="16"/>
    </location>
</feature>
<reference evidence="3" key="1">
    <citation type="submission" date="2021-01" db="EMBL/GenBank/DDBJ databases">
        <authorList>
            <person name="Corre E."/>
            <person name="Pelletier E."/>
            <person name="Niang G."/>
            <person name="Scheremetjew M."/>
            <person name="Finn R."/>
            <person name="Kale V."/>
            <person name="Holt S."/>
            <person name="Cochrane G."/>
            <person name="Meng A."/>
            <person name="Brown T."/>
            <person name="Cohen L."/>
        </authorList>
    </citation>
    <scope>NUCLEOTIDE SEQUENCE</scope>
    <source>
        <strain evidence="3">CCMP 410</strain>
    </source>
</reference>
<dbReference type="CDD" id="cd04301">
    <property type="entry name" value="NAT_SF"/>
    <property type="match status" value="1"/>
</dbReference>
<accession>A0A7S1UZ18</accession>
<dbReference type="GO" id="GO:0008080">
    <property type="term" value="F:N-acetyltransferase activity"/>
    <property type="evidence" value="ECO:0007669"/>
    <property type="project" value="TreeGrafter"/>
</dbReference>
<dbReference type="PANTHER" id="PTHR42919:SF20">
    <property type="entry name" value="GCN5-RELATED N-ACETYLTRANSFERASE 10, CHLOROPLASTIC"/>
    <property type="match status" value="1"/>
</dbReference>
<gene>
    <name evidence="3" type="ORF">GOCE00092_LOCUS11612</name>
</gene>
<feature type="domain" description="N-acetyltransferase" evidence="2">
    <location>
        <begin position="164"/>
        <end position="315"/>
    </location>
</feature>
<organism evidence="3">
    <name type="scientific">Grammatophora oceanica</name>
    <dbReference type="NCBI Taxonomy" id="210454"/>
    <lineage>
        <taxon>Eukaryota</taxon>
        <taxon>Sar</taxon>
        <taxon>Stramenopiles</taxon>
        <taxon>Ochrophyta</taxon>
        <taxon>Bacillariophyta</taxon>
        <taxon>Fragilariophyceae</taxon>
        <taxon>Fragilariophycidae</taxon>
        <taxon>Rhabdonematales</taxon>
        <taxon>Grammatophoraceae</taxon>
        <taxon>Grammatophora</taxon>
    </lineage>
</organism>
<dbReference type="InterPro" id="IPR051556">
    <property type="entry name" value="N-term/lysine_N-AcTrnsfr"/>
</dbReference>
<proteinExistence type="predicted"/>